<sequence>MLDAAARATDAAVLDQSEGLRHWLPQAPSHGTRVIAMVSRGESRTEQPLLWQICTSLEGLGHSVAVLDGTTAESEHNPGLQQLLDHAHWLDHPHEDANWQIVPSRLGLARLASRDMEDDMGLPPLGNLGNLGPLFKDFNIVLLYARADALMSLLSGTGVRPLLAIAPSRNSIVGGYQTLKQLLQRAQRLPILVSLVTGPLKAAENRATVAARSLRQCAATYLGCDTEVLSIRSFPQQDLPCEDTPRLVLRLLESAATVGGGWPSSFAPAGFGSGAVVHPVRSQ</sequence>
<accession>A0A1P8JSA4</accession>
<dbReference type="AlphaFoldDB" id="A0A1P8JSA4"/>
<dbReference type="EMBL" id="CP019236">
    <property type="protein sequence ID" value="APW36626.1"/>
    <property type="molecule type" value="Genomic_DNA"/>
</dbReference>
<reference evidence="1 2" key="1">
    <citation type="submission" date="2017-01" db="EMBL/GenBank/DDBJ databases">
        <authorList>
            <person name="Mah S.A."/>
            <person name="Swanson W.J."/>
            <person name="Moy G.W."/>
            <person name="Vacquier V.D."/>
        </authorList>
    </citation>
    <scope>NUCLEOTIDE SEQUENCE [LARGE SCALE GENOMIC DNA]</scope>
    <source>
        <strain evidence="1 2">DCY110</strain>
    </source>
</reference>
<proteinExistence type="predicted"/>
<gene>
    <name evidence="1" type="ORF">RD110_04890</name>
</gene>
<dbReference type="KEGG" id="rhy:RD110_04890"/>
<dbReference type="OrthoDB" id="8912320at2"/>
<evidence type="ECO:0000313" key="1">
    <source>
        <dbReference type="EMBL" id="APW36626.1"/>
    </source>
</evidence>
<name>A0A1P8JSA4_9BURK</name>
<dbReference type="RefSeq" id="WP_076197244.1">
    <property type="nucleotide sequence ID" value="NZ_CP019236.1"/>
</dbReference>
<evidence type="ECO:0000313" key="2">
    <source>
        <dbReference type="Proteomes" id="UP000186609"/>
    </source>
</evidence>
<dbReference type="Proteomes" id="UP000186609">
    <property type="component" value="Chromosome"/>
</dbReference>
<dbReference type="STRING" id="1842727.RD110_04890"/>
<protein>
    <submittedName>
        <fullName evidence="1">Uncharacterized protein</fullName>
    </submittedName>
</protein>
<keyword evidence="2" id="KW-1185">Reference proteome</keyword>
<organism evidence="1 2">
    <name type="scientific">Rhodoferax koreensis</name>
    <dbReference type="NCBI Taxonomy" id="1842727"/>
    <lineage>
        <taxon>Bacteria</taxon>
        <taxon>Pseudomonadati</taxon>
        <taxon>Pseudomonadota</taxon>
        <taxon>Betaproteobacteria</taxon>
        <taxon>Burkholderiales</taxon>
        <taxon>Comamonadaceae</taxon>
        <taxon>Rhodoferax</taxon>
    </lineage>
</organism>